<dbReference type="EMBL" id="AEON01000001">
    <property type="protein sequence ID" value="EFT83077.1"/>
    <property type="molecule type" value="Genomic_DNA"/>
</dbReference>
<dbReference type="Pfam" id="PF01547">
    <property type="entry name" value="SBP_bac_1"/>
    <property type="match status" value="1"/>
</dbReference>
<dbReference type="Gene3D" id="3.40.190.10">
    <property type="entry name" value="Periplasmic binding protein-like II"/>
    <property type="match status" value="2"/>
</dbReference>
<dbReference type="HOGENOM" id="CLU_031285_12_3_11"/>
<keyword evidence="3 6" id="KW-0472">Membrane</keyword>
<dbReference type="eggNOG" id="COG1653">
    <property type="taxonomic scope" value="Bacteria"/>
</dbReference>
<dbReference type="Proteomes" id="UP000004946">
    <property type="component" value="Chromosome"/>
</dbReference>
<dbReference type="InterPro" id="IPR050490">
    <property type="entry name" value="Bact_solute-bd_prot1"/>
</dbReference>
<evidence type="ECO:0000313" key="7">
    <source>
        <dbReference type="EMBL" id="EFT83077.1"/>
    </source>
</evidence>
<dbReference type="SUPFAM" id="SSF53850">
    <property type="entry name" value="Periplasmic binding protein-like II"/>
    <property type="match status" value="1"/>
</dbReference>
<evidence type="ECO:0000256" key="6">
    <source>
        <dbReference type="SAM" id="Phobius"/>
    </source>
</evidence>
<organism evidence="7 8">
    <name type="scientific">Parascardovia denticolens DSM 10105 = JCM 12538</name>
    <dbReference type="NCBI Taxonomy" id="864564"/>
    <lineage>
        <taxon>Bacteria</taxon>
        <taxon>Bacillati</taxon>
        <taxon>Actinomycetota</taxon>
        <taxon>Actinomycetes</taxon>
        <taxon>Bifidobacteriales</taxon>
        <taxon>Bifidobacteriaceae</taxon>
        <taxon>Parascardovia</taxon>
    </lineage>
</organism>
<sequence length="452" mass="49454">MEGIKVESSAGEAAGGDWTGEPLKGVMMRNGTLTVKKYLGKLVALVATVALAGSLAACGTSNSRTVTLDFFQFKAEAASWFTAKSREFEKLHPNITININNTANAQTDMRTRLVKGRVPDVITLNGDISYGMFAFSGVYHNWEGDPITKKLNPGMLNISRSLVQTTDASKKKLYALPYAGNASGYIINVDLWKKAGLDPSNPPQTWDSFLAALKKLKAAGITPVEASWADTWTLQAPLASLAGTMVPLSKYTDLKKGTTSFSKIWTDVARKEYQLYTYAQPTKGITYQQATQDFAKGKAGILPLGTYAIPQVTSVNKKINLRFANMPATNDAKAQKLTAGDDVLITMGANTRHEKEARMFIEFLLNEKNVAEYAKAQYAFTPLKNTEAGGREIASVLPFFKSGRIVDFCDHSIPSSINLAGFLQTLVSTGNTKRFTDSMQTEWDKVQVRNFE</sequence>
<evidence type="ECO:0000256" key="3">
    <source>
        <dbReference type="ARBA" id="ARBA00023136"/>
    </source>
</evidence>
<keyword evidence="8" id="KW-1185">Reference proteome</keyword>
<evidence type="ECO:0000256" key="1">
    <source>
        <dbReference type="ARBA" id="ARBA00022475"/>
    </source>
</evidence>
<name>E6JYR6_PARDN</name>
<keyword evidence="4" id="KW-0564">Palmitate</keyword>
<evidence type="ECO:0000256" key="5">
    <source>
        <dbReference type="ARBA" id="ARBA00023288"/>
    </source>
</evidence>
<dbReference type="PANTHER" id="PTHR43649">
    <property type="entry name" value="ARABINOSE-BINDING PROTEIN-RELATED"/>
    <property type="match status" value="1"/>
</dbReference>
<dbReference type="PANTHER" id="PTHR43649:SF33">
    <property type="entry name" value="POLYGALACTURONAN_RHAMNOGALACTURONAN-BINDING PROTEIN YTCQ"/>
    <property type="match status" value="1"/>
</dbReference>
<keyword evidence="6" id="KW-0812">Transmembrane</keyword>
<evidence type="ECO:0000313" key="8">
    <source>
        <dbReference type="Proteomes" id="UP000004946"/>
    </source>
</evidence>
<reference evidence="7 8" key="1">
    <citation type="submission" date="2010-12" db="EMBL/GenBank/DDBJ databases">
        <authorList>
            <person name="Muzny D."/>
            <person name="Qin X."/>
            <person name="Buhay C."/>
            <person name="Dugan-Rocha S."/>
            <person name="Ding Y."/>
            <person name="Chen G."/>
            <person name="Hawes A."/>
            <person name="Holder M."/>
            <person name="Jhangiani S."/>
            <person name="Johnson A."/>
            <person name="Khan Z."/>
            <person name="Li Z."/>
            <person name="Liu W."/>
            <person name="Liu X."/>
            <person name="Perez L."/>
            <person name="Shen H."/>
            <person name="Wang Q."/>
            <person name="Watt J."/>
            <person name="Xi L."/>
            <person name="Xin Y."/>
            <person name="Zhou J."/>
            <person name="Deng J."/>
            <person name="Jiang H."/>
            <person name="Liu Y."/>
            <person name="Qu J."/>
            <person name="Song X.-Z."/>
            <person name="Zhang L."/>
            <person name="Villasana D."/>
            <person name="Johnson A."/>
            <person name="Liu J."/>
            <person name="Liyanage D."/>
            <person name="Lorensuhewa L."/>
            <person name="Robinson T."/>
            <person name="Song A."/>
            <person name="Song B.-B."/>
            <person name="Dinh H."/>
            <person name="Thornton R."/>
            <person name="Coyle M."/>
            <person name="Francisco L."/>
            <person name="Jackson L."/>
            <person name="Javaid M."/>
            <person name="Korchina V."/>
            <person name="Kovar C."/>
            <person name="Mata R."/>
            <person name="Mathew T."/>
            <person name="Ngo R."/>
            <person name="Nguyen L."/>
            <person name="Nguyen N."/>
            <person name="Okwuonu G."/>
            <person name="Ongeri F."/>
            <person name="Pham C."/>
            <person name="Simmons D."/>
            <person name="Wilczek-Boney K."/>
            <person name="Hale W."/>
            <person name="Jakkamsetti A."/>
            <person name="Pham P."/>
            <person name="Ruth R."/>
            <person name="San Lucas F."/>
            <person name="Warren J."/>
            <person name="Zhang J."/>
            <person name="Zhao Z."/>
            <person name="Zhou C."/>
            <person name="Zhu D."/>
            <person name="Lee S."/>
            <person name="Bess C."/>
            <person name="Blankenburg K."/>
            <person name="Forbes L."/>
            <person name="Fu Q."/>
            <person name="Gubbala S."/>
            <person name="Hirani K."/>
            <person name="Jayaseelan J.C."/>
            <person name="Lara F."/>
            <person name="Munidasa M."/>
            <person name="Palculict T."/>
            <person name="Patil S."/>
            <person name="Pu L.-L."/>
            <person name="Saada N."/>
            <person name="Tang L."/>
            <person name="Weissenberger G."/>
            <person name="Zhu Y."/>
            <person name="Hemphill L."/>
            <person name="Shang Y."/>
            <person name="Youmans B."/>
            <person name="Ayvaz T."/>
            <person name="Ross M."/>
            <person name="Santibanez J."/>
            <person name="Aqrawi P."/>
            <person name="Gross S."/>
            <person name="Joshi V."/>
            <person name="Fowler G."/>
            <person name="Nazareth L."/>
            <person name="Reid J."/>
            <person name="Worley K."/>
            <person name="Petrosino J."/>
            <person name="Highlander S."/>
            <person name="Gibbs R."/>
        </authorList>
    </citation>
    <scope>NUCLEOTIDE SEQUENCE [LARGE SCALE GENOMIC DNA]</scope>
    <source>
        <strain evidence="7 8">DSM 10105</strain>
    </source>
</reference>
<gene>
    <name evidence="7" type="ORF">HMPREF0620_0082</name>
</gene>
<keyword evidence="1" id="KW-1003">Cell membrane</keyword>
<dbReference type="AlphaFoldDB" id="E6JYR6"/>
<accession>E6JYR6</accession>
<protein>
    <submittedName>
        <fullName evidence="7">ABC transporter, solute-binding protein</fullName>
    </submittedName>
</protein>
<keyword evidence="5" id="KW-0449">Lipoprotein</keyword>
<keyword evidence="2" id="KW-0732">Signal</keyword>
<evidence type="ECO:0000256" key="4">
    <source>
        <dbReference type="ARBA" id="ARBA00023139"/>
    </source>
</evidence>
<feature type="transmembrane region" description="Helical" evidence="6">
    <location>
        <begin position="38"/>
        <end position="57"/>
    </location>
</feature>
<comment type="caution">
    <text evidence="7">The sequence shown here is derived from an EMBL/GenBank/DDBJ whole genome shotgun (WGS) entry which is preliminary data.</text>
</comment>
<evidence type="ECO:0000256" key="2">
    <source>
        <dbReference type="ARBA" id="ARBA00022729"/>
    </source>
</evidence>
<keyword evidence="6" id="KW-1133">Transmembrane helix</keyword>
<dbReference type="InterPro" id="IPR006059">
    <property type="entry name" value="SBP"/>
</dbReference>
<proteinExistence type="predicted"/>